<organism evidence="7 8">
    <name type="scientific">Dellaglioa algida DSM 15638</name>
    <dbReference type="NCBI Taxonomy" id="1423719"/>
    <lineage>
        <taxon>Bacteria</taxon>
        <taxon>Bacillati</taxon>
        <taxon>Bacillota</taxon>
        <taxon>Bacilli</taxon>
        <taxon>Lactobacillales</taxon>
        <taxon>Lactobacillaceae</taxon>
        <taxon>Dellaglioa</taxon>
    </lineage>
</organism>
<dbReference type="NCBIfam" id="TIGR00765">
    <property type="entry name" value="yihY_not_rbn"/>
    <property type="match status" value="1"/>
</dbReference>
<keyword evidence="5 6" id="KW-0472">Membrane</keyword>
<evidence type="ECO:0000313" key="7">
    <source>
        <dbReference type="EMBL" id="KRK45523.1"/>
    </source>
</evidence>
<proteinExistence type="predicted"/>
<feature type="transmembrane region" description="Helical" evidence="6">
    <location>
        <begin position="239"/>
        <end position="263"/>
    </location>
</feature>
<dbReference type="Pfam" id="PF03631">
    <property type="entry name" value="Virul_fac_BrkB"/>
    <property type="match status" value="1"/>
</dbReference>
<dbReference type="EMBL" id="AZDI01000007">
    <property type="protein sequence ID" value="KRK45523.1"/>
    <property type="molecule type" value="Genomic_DNA"/>
</dbReference>
<dbReference type="PANTHER" id="PTHR30213">
    <property type="entry name" value="INNER MEMBRANE PROTEIN YHJD"/>
    <property type="match status" value="1"/>
</dbReference>
<feature type="transmembrane region" description="Helical" evidence="6">
    <location>
        <begin position="87"/>
        <end position="107"/>
    </location>
</feature>
<dbReference type="GO" id="GO:0005886">
    <property type="term" value="C:plasma membrane"/>
    <property type="evidence" value="ECO:0007669"/>
    <property type="project" value="UniProtKB-SubCell"/>
</dbReference>
<keyword evidence="3 6" id="KW-0812">Transmembrane</keyword>
<dbReference type="AlphaFoldDB" id="A0A0R1HM69"/>
<dbReference type="RefSeq" id="WP_057974394.1">
    <property type="nucleotide sequence ID" value="NZ_AZDI01000007.1"/>
</dbReference>
<dbReference type="OrthoDB" id="9775903at2"/>
<comment type="caution">
    <text evidence="7">The sequence shown here is derived from an EMBL/GenBank/DDBJ whole genome shotgun (WGS) entry which is preliminary data.</text>
</comment>
<gene>
    <name evidence="7" type="ORF">FC66_GL001338</name>
</gene>
<feature type="transmembrane region" description="Helical" evidence="6">
    <location>
        <begin position="128"/>
        <end position="155"/>
    </location>
</feature>
<reference evidence="7 8" key="1">
    <citation type="journal article" date="2015" name="Genome Announc.">
        <title>Expanding the biotechnology potential of lactobacilli through comparative genomics of 213 strains and associated genera.</title>
        <authorList>
            <person name="Sun Z."/>
            <person name="Harris H.M."/>
            <person name="McCann A."/>
            <person name="Guo C."/>
            <person name="Argimon S."/>
            <person name="Zhang W."/>
            <person name="Yang X."/>
            <person name="Jeffery I.B."/>
            <person name="Cooney J.C."/>
            <person name="Kagawa T.F."/>
            <person name="Liu W."/>
            <person name="Song Y."/>
            <person name="Salvetti E."/>
            <person name="Wrobel A."/>
            <person name="Rasinkangas P."/>
            <person name="Parkhill J."/>
            <person name="Rea M.C."/>
            <person name="O'Sullivan O."/>
            <person name="Ritari J."/>
            <person name="Douillard F.P."/>
            <person name="Paul Ross R."/>
            <person name="Yang R."/>
            <person name="Briner A.E."/>
            <person name="Felis G.E."/>
            <person name="de Vos W.M."/>
            <person name="Barrangou R."/>
            <person name="Klaenhammer T.R."/>
            <person name="Caufield P.W."/>
            <person name="Cui Y."/>
            <person name="Zhang H."/>
            <person name="O'Toole P.W."/>
        </authorList>
    </citation>
    <scope>NUCLEOTIDE SEQUENCE [LARGE SCALE GENOMIC DNA]</scope>
    <source>
        <strain evidence="7 8">DSM 15638</strain>
    </source>
</reference>
<keyword evidence="2" id="KW-1003">Cell membrane</keyword>
<evidence type="ECO:0000256" key="5">
    <source>
        <dbReference type="ARBA" id="ARBA00023136"/>
    </source>
</evidence>
<dbReference type="Proteomes" id="UP000051450">
    <property type="component" value="Unassembled WGS sequence"/>
</dbReference>
<accession>A0A0R1HM69</accession>
<feature type="transmembrane region" description="Helical" evidence="6">
    <location>
        <begin position="167"/>
        <end position="192"/>
    </location>
</feature>
<evidence type="ECO:0000313" key="8">
    <source>
        <dbReference type="Proteomes" id="UP000051450"/>
    </source>
</evidence>
<dbReference type="PATRIC" id="fig|1423719.4.peg.1360"/>
<dbReference type="PANTHER" id="PTHR30213:SF0">
    <property type="entry name" value="UPF0761 MEMBRANE PROTEIN YIHY"/>
    <property type="match status" value="1"/>
</dbReference>
<dbReference type="InterPro" id="IPR017039">
    <property type="entry name" value="Virul_fac_BrkB"/>
</dbReference>
<dbReference type="PIRSF" id="PIRSF035875">
    <property type="entry name" value="RNase_BN"/>
    <property type="match status" value="1"/>
</dbReference>
<evidence type="ECO:0000256" key="4">
    <source>
        <dbReference type="ARBA" id="ARBA00022989"/>
    </source>
</evidence>
<evidence type="ECO:0000256" key="6">
    <source>
        <dbReference type="SAM" id="Phobius"/>
    </source>
</evidence>
<evidence type="ECO:0000256" key="3">
    <source>
        <dbReference type="ARBA" id="ARBA00022692"/>
    </source>
</evidence>
<feature type="transmembrane region" description="Helical" evidence="6">
    <location>
        <begin position="204"/>
        <end position="227"/>
    </location>
</feature>
<sequence length="309" mass="34373">MKNRCLQFIKTFQTQFINADVSNSSVIIAYYTLLSIFPAIIFIGNLLPLLHLRVTVILEYLKLVMPSAIYKILAPLIESFLNNGNGGLLSIGAIVTLWTTSKGINALKKGFNQAYGVETKQNAIIGRIASLILTIALVATLGAIILFLGFGQMVVEFLTPIFHLPGAILTVITTVKWPIALIGIFIIILLLYRIVPSVKLRFKAVIPGTVLTTFGWIMLTQVFSIYVRYFGGSFSSYGAIGTVMIMLFWLNFGAWIIMLGAVLNASIAIMRHGEVEEQSSRLNILVDQYTGRSTKKKRRNKKKNKQHKK</sequence>
<evidence type="ECO:0000256" key="1">
    <source>
        <dbReference type="ARBA" id="ARBA00004651"/>
    </source>
</evidence>
<protein>
    <submittedName>
        <fullName evidence="7">Uncharacterized protein</fullName>
    </submittedName>
</protein>
<name>A0A0R1HM69_9LACO</name>
<dbReference type="STRING" id="1423719.FC66_GL001338"/>
<keyword evidence="4 6" id="KW-1133">Transmembrane helix</keyword>
<evidence type="ECO:0000256" key="2">
    <source>
        <dbReference type="ARBA" id="ARBA00022475"/>
    </source>
</evidence>
<feature type="transmembrane region" description="Helical" evidence="6">
    <location>
        <begin position="28"/>
        <end position="48"/>
    </location>
</feature>
<comment type="subcellular location">
    <subcellularLocation>
        <location evidence="1">Cell membrane</location>
        <topology evidence="1">Multi-pass membrane protein</topology>
    </subcellularLocation>
</comment>
<keyword evidence="8" id="KW-1185">Reference proteome</keyword>